<dbReference type="RefSeq" id="WP_130479183.1">
    <property type="nucleotide sequence ID" value="NZ_SFCC01000020.1"/>
</dbReference>
<dbReference type="EMBL" id="SFCC01000020">
    <property type="protein sequence ID" value="RZQ59920.1"/>
    <property type="molecule type" value="Genomic_DNA"/>
</dbReference>
<sequence>MRDDLLDTALDELRADTPAMTDEAYQAGYARVLAAPPRPPAHPAPRWRRRVVIPVAAAAAVAITLAGALVLGGNRPEVPATPAQLLDRVVAAAAGQPVLAPGQFRYVRATSYSREDETRTIPGCRLTRIGDVTELWVPADPAQEWLRRYAPGEKKLQGCKDPGDDYRDIAKEERAPYGQFPVPVGRKREPGTFWDPTVEFLASLPRDPRELYRAICDSPQLICDENVYPPRVDVFQMAAQLAQTSFLPPDLRAAVYRMMGELPGIKVTESGTDDGRRGVTLTLEELAPGSWPGGPLIEEIVIDPATGELMECRTEVLSQAGFRGIETFTYGITPVQGVPPGR</sequence>
<evidence type="ECO:0008006" key="4">
    <source>
        <dbReference type="Google" id="ProtNLM"/>
    </source>
</evidence>
<keyword evidence="1" id="KW-1133">Transmembrane helix</keyword>
<proteinExistence type="predicted"/>
<dbReference type="OrthoDB" id="3387554at2"/>
<evidence type="ECO:0000313" key="2">
    <source>
        <dbReference type="EMBL" id="RZQ59920.1"/>
    </source>
</evidence>
<keyword evidence="1" id="KW-0472">Membrane</keyword>
<dbReference type="InterPro" id="IPR047789">
    <property type="entry name" value="CU044_5270-like"/>
</dbReference>
<dbReference type="AlphaFoldDB" id="A0A4Q7IY80"/>
<organism evidence="2 3">
    <name type="scientific">Amycolatopsis suaedae</name>
    <dbReference type="NCBI Taxonomy" id="2510978"/>
    <lineage>
        <taxon>Bacteria</taxon>
        <taxon>Bacillati</taxon>
        <taxon>Actinomycetota</taxon>
        <taxon>Actinomycetes</taxon>
        <taxon>Pseudonocardiales</taxon>
        <taxon>Pseudonocardiaceae</taxon>
        <taxon>Amycolatopsis</taxon>
    </lineage>
</organism>
<keyword evidence="1" id="KW-0812">Transmembrane</keyword>
<name>A0A4Q7IY80_9PSEU</name>
<dbReference type="NCBIfam" id="NF038083">
    <property type="entry name" value="CU044_5270_fam"/>
    <property type="match status" value="1"/>
</dbReference>
<comment type="caution">
    <text evidence="2">The sequence shown here is derived from an EMBL/GenBank/DDBJ whole genome shotgun (WGS) entry which is preliminary data.</text>
</comment>
<gene>
    <name evidence="2" type="ORF">EWH70_31305</name>
</gene>
<evidence type="ECO:0000256" key="1">
    <source>
        <dbReference type="SAM" id="Phobius"/>
    </source>
</evidence>
<reference evidence="2 3" key="1">
    <citation type="submission" date="2019-02" db="EMBL/GenBank/DDBJ databases">
        <title>Draft genome sequence of Amycolatopsis sp. 8-3EHSu isolated from roots of Suaeda maritima.</title>
        <authorList>
            <person name="Duangmal K."/>
            <person name="Chantavorakit T."/>
        </authorList>
    </citation>
    <scope>NUCLEOTIDE SEQUENCE [LARGE SCALE GENOMIC DNA]</scope>
    <source>
        <strain evidence="2 3">8-3EHSu</strain>
    </source>
</reference>
<dbReference type="Proteomes" id="UP000292003">
    <property type="component" value="Unassembled WGS sequence"/>
</dbReference>
<accession>A0A4Q7IY80</accession>
<keyword evidence="3" id="KW-1185">Reference proteome</keyword>
<evidence type="ECO:0000313" key="3">
    <source>
        <dbReference type="Proteomes" id="UP000292003"/>
    </source>
</evidence>
<protein>
    <recommendedName>
        <fullName evidence="4">CU044_5270 family protein</fullName>
    </recommendedName>
</protein>
<feature type="transmembrane region" description="Helical" evidence="1">
    <location>
        <begin position="51"/>
        <end position="72"/>
    </location>
</feature>